<dbReference type="AlphaFoldDB" id="A0A933IBN7"/>
<accession>A0A933IBN7</accession>
<dbReference type="SUPFAM" id="SSF53807">
    <property type="entry name" value="Helical backbone' metal receptor"/>
    <property type="match status" value="1"/>
</dbReference>
<dbReference type="GO" id="GO:0071281">
    <property type="term" value="P:cellular response to iron ion"/>
    <property type="evidence" value="ECO:0007669"/>
    <property type="project" value="TreeGrafter"/>
</dbReference>
<dbReference type="Gene3D" id="3.40.50.1980">
    <property type="entry name" value="Nitrogenase molybdenum iron protein domain"/>
    <property type="match status" value="2"/>
</dbReference>
<organism evidence="3 4">
    <name type="scientific">candidate division TA06 bacterium</name>
    <dbReference type="NCBI Taxonomy" id="2250710"/>
    <lineage>
        <taxon>Bacteria</taxon>
        <taxon>Bacteria division TA06</taxon>
    </lineage>
</organism>
<dbReference type="NCBIfam" id="NF038402">
    <property type="entry name" value="TroA_like"/>
    <property type="match status" value="1"/>
</dbReference>
<dbReference type="EMBL" id="JACQXR010000047">
    <property type="protein sequence ID" value="MBI4726369.1"/>
    <property type="molecule type" value="Genomic_DNA"/>
</dbReference>
<evidence type="ECO:0000256" key="1">
    <source>
        <dbReference type="ARBA" id="ARBA00022729"/>
    </source>
</evidence>
<dbReference type="PROSITE" id="PS50983">
    <property type="entry name" value="FE_B12_PBP"/>
    <property type="match status" value="1"/>
</dbReference>
<proteinExistence type="predicted"/>
<dbReference type="PROSITE" id="PS51257">
    <property type="entry name" value="PROKAR_LIPOPROTEIN"/>
    <property type="match status" value="1"/>
</dbReference>
<dbReference type="InterPro" id="IPR002491">
    <property type="entry name" value="ABC_transptr_periplasmic_BD"/>
</dbReference>
<protein>
    <submittedName>
        <fullName evidence="3">ABC transporter substrate-binding protein</fullName>
    </submittedName>
</protein>
<feature type="domain" description="Fe/B12 periplasmic-binding" evidence="2">
    <location>
        <begin position="46"/>
        <end position="296"/>
    </location>
</feature>
<dbReference type="PANTHER" id="PTHR30535:SF34">
    <property type="entry name" value="MOLYBDATE-BINDING PROTEIN MOLA"/>
    <property type="match status" value="1"/>
</dbReference>
<dbReference type="InterPro" id="IPR050902">
    <property type="entry name" value="ABC_Transporter_SBP"/>
</dbReference>
<dbReference type="InterPro" id="IPR054828">
    <property type="entry name" value="Vit_B12_bind_prot"/>
</dbReference>
<dbReference type="PANTHER" id="PTHR30535">
    <property type="entry name" value="VITAMIN B12-BINDING PROTEIN"/>
    <property type="match status" value="1"/>
</dbReference>
<comment type="caution">
    <text evidence="3">The sequence shown here is derived from an EMBL/GenBank/DDBJ whole genome shotgun (WGS) entry which is preliminary data.</text>
</comment>
<evidence type="ECO:0000313" key="4">
    <source>
        <dbReference type="Proteomes" id="UP000736328"/>
    </source>
</evidence>
<evidence type="ECO:0000259" key="2">
    <source>
        <dbReference type="PROSITE" id="PS50983"/>
    </source>
</evidence>
<reference evidence="3" key="1">
    <citation type="submission" date="2020-07" db="EMBL/GenBank/DDBJ databases">
        <title>Huge and variable diversity of episymbiotic CPR bacteria and DPANN archaea in groundwater ecosystems.</title>
        <authorList>
            <person name="He C.Y."/>
            <person name="Keren R."/>
            <person name="Whittaker M."/>
            <person name="Farag I.F."/>
            <person name="Doudna J."/>
            <person name="Cate J.H.D."/>
            <person name="Banfield J.F."/>
        </authorList>
    </citation>
    <scope>NUCLEOTIDE SEQUENCE</scope>
    <source>
        <strain evidence="3">NC_groundwater_1520_Pr4_B-0.1um_53_5</strain>
    </source>
</reference>
<sequence length="296" mass="32223">MKRFPYFLFLIFFLGCSSQPRPQAKEARTIADDLGRAVRLEGPPSRIISFAPSLTEMIYALGGDDRLAGVTSWCNWPPQARSKTLVGDMMSPNFERMVSLRPQLAVMIGSRPGPLLKKFEALNIPVICFKDETVADIRRALNVLGLLLECPARADSMIKDIDSRLATIKAAVDSVPLPERPKVFAELGSSPLFAAGDSSFIGQMIALAGGINVTGNIGSSYAAVNPELVVKSDPGIIIVLHPQAGRKDIAQRLGWQNVSAVKNGKIYPGLDQDVILRPGPRFIEGLKILHEIFYAP</sequence>
<gene>
    <name evidence="3" type="ORF">HY768_03950</name>
</gene>
<name>A0A933IBN7_UNCT6</name>
<evidence type="ECO:0000313" key="3">
    <source>
        <dbReference type="EMBL" id="MBI4726369.1"/>
    </source>
</evidence>
<keyword evidence="1" id="KW-0732">Signal</keyword>
<dbReference type="Pfam" id="PF01497">
    <property type="entry name" value="Peripla_BP_2"/>
    <property type="match status" value="1"/>
</dbReference>
<dbReference type="Proteomes" id="UP000736328">
    <property type="component" value="Unassembled WGS sequence"/>
</dbReference>